<dbReference type="InParanoid" id="A0A0C3MVV1"/>
<dbReference type="AlphaFoldDB" id="A0A0C3MVV1"/>
<dbReference type="EMBL" id="KN832239">
    <property type="protein sequence ID" value="KIN93054.1"/>
    <property type="molecule type" value="Genomic_DNA"/>
</dbReference>
<sequence>MSASFSKFMKCEIRDEEFKLMGLPRRRKVCARRVQNPQELLDANREGGPFTSVAIIPIEPCFAMQTDMLIPSCPHLANLVQTRPHKHDKLVILCVRLTSTMMWSPWERMETMVKVEIINSWVNRYPKLFFTPPYAHHNIKRATRIEPKTSHLAERTSERSSEPPAPDCDRDPWYPFRALIDYEISKFAVDTGT</sequence>
<proteinExistence type="predicted"/>
<name>A0A0C3MVV1_PISTI</name>
<gene>
    <name evidence="2" type="ORF">M404DRAFT_36437</name>
</gene>
<protein>
    <submittedName>
        <fullName evidence="2">Uncharacterized protein</fullName>
    </submittedName>
</protein>
<dbReference type="Proteomes" id="UP000054217">
    <property type="component" value="Unassembled WGS sequence"/>
</dbReference>
<organism evidence="2 3">
    <name type="scientific">Pisolithus tinctorius Marx 270</name>
    <dbReference type="NCBI Taxonomy" id="870435"/>
    <lineage>
        <taxon>Eukaryota</taxon>
        <taxon>Fungi</taxon>
        <taxon>Dikarya</taxon>
        <taxon>Basidiomycota</taxon>
        <taxon>Agaricomycotina</taxon>
        <taxon>Agaricomycetes</taxon>
        <taxon>Agaricomycetidae</taxon>
        <taxon>Boletales</taxon>
        <taxon>Sclerodermatineae</taxon>
        <taxon>Pisolithaceae</taxon>
        <taxon>Pisolithus</taxon>
    </lineage>
</organism>
<evidence type="ECO:0000313" key="3">
    <source>
        <dbReference type="Proteomes" id="UP000054217"/>
    </source>
</evidence>
<keyword evidence="3" id="KW-1185">Reference proteome</keyword>
<reference evidence="3" key="2">
    <citation type="submission" date="2015-01" db="EMBL/GenBank/DDBJ databases">
        <title>Evolutionary Origins and Diversification of the Mycorrhizal Mutualists.</title>
        <authorList>
            <consortium name="DOE Joint Genome Institute"/>
            <consortium name="Mycorrhizal Genomics Consortium"/>
            <person name="Kohler A."/>
            <person name="Kuo A."/>
            <person name="Nagy L.G."/>
            <person name="Floudas D."/>
            <person name="Copeland A."/>
            <person name="Barry K.W."/>
            <person name="Cichocki N."/>
            <person name="Veneault-Fourrey C."/>
            <person name="LaButti K."/>
            <person name="Lindquist E.A."/>
            <person name="Lipzen A."/>
            <person name="Lundell T."/>
            <person name="Morin E."/>
            <person name="Murat C."/>
            <person name="Riley R."/>
            <person name="Ohm R."/>
            <person name="Sun H."/>
            <person name="Tunlid A."/>
            <person name="Henrissat B."/>
            <person name="Grigoriev I.V."/>
            <person name="Hibbett D.S."/>
            <person name="Martin F."/>
        </authorList>
    </citation>
    <scope>NUCLEOTIDE SEQUENCE [LARGE SCALE GENOMIC DNA]</scope>
    <source>
        <strain evidence="3">Marx 270</strain>
    </source>
</reference>
<evidence type="ECO:0000313" key="2">
    <source>
        <dbReference type="EMBL" id="KIN93054.1"/>
    </source>
</evidence>
<feature type="region of interest" description="Disordered" evidence="1">
    <location>
        <begin position="147"/>
        <end position="171"/>
    </location>
</feature>
<dbReference type="OrthoDB" id="3239511at2759"/>
<dbReference type="HOGENOM" id="CLU_1409319_0_0_1"/>
<accession>A0A0C3MVV1</accession>
<evidence type="ECO:0000256" key="1">
    <source>
        <dbReference type="SAM" id="MobiDB-lite"/>
    </source>
</evidence>
<reference evidence="2 3" key="1">
    <citation type="submission" date="2014-04" db="EMBL/GenBank/DDBJ databases">
        <authorList>
            <consortium name="DOE Joint Genome Institute"/>
            <person name="Kuo A."/>
            <person name="Kohler A."/>
            <person name="Costa M.D."/>
            <person name="Nagy L.G."/>
            <person name="Floudas D."/>
            <person name="Copeland A."/>
            <person name="Barry K.W."/>
            <person name="Cichocki N."/>
            <person name="Veneault-Fourrey C."/>
            <person name="LaButti K."/>
            <person name="Lindquist E.A."/>
            <person name="Lipzen A."/>
            <person name="Lundell T."/>
            <person name="Morin E."/>
            <person name="Murat C."/>
            <person name="Sun H."/>
            <person name="Tunlid A."/>
            <person name="Henrissat B."/>
            <person name="Grigoriev I.V."/>
            <person name="Hibbett D.S."/>
            <person name="Martin F."/>
            <person name="Nordberg H.P."/>
            <person name="Cantor M.N."/>
            <person name="Hua S.X."/>
        </authorList>
    </citation>
    <scope>NUCLEOTIDE SEQUENCE [LARGE SCALE GENOMIC DNA]</scope>
    <source>
        <strain evidence="2 3">Marx 270</strain>
    </source>
</reference>